<dbReference type="InterPro" id="IPR044925">
    <property type="entry name" value="His-Me_finger_sf"/>
</dbReference>
<protein>
    <submittedName>
        <fullName evidence="1">Recombination endonuclease VII</fullName>
    </submittedName>
</protein>
<proteinExistence type="predicted"/>
<dbReference type="InterPro" id="IPR004211">
    <property type="entry name" value="Endonuclease_7"/>
</dbReference>
<keyword evidence="1" id="KW-0255">Endonuclease</keyword>
<keyword evidence="2" id="KW-1185">Reference proteome</keyword>
<sequence>MSLPLDDQSGRRRCRDCGEWKPLDEFCASSKRPSGRGGYCKPCFNVRSKASYAKRVKERHGREVKSAREVPEGHRFCADCGTVKPVADFPRNRSDSSGYATYCKSCHNRRTRETKQRLYGGNREYHLRRRYGIGEKEVQELLAEQGGVCAVCGDPDPEHVDHDHRTGWVRGILCFNRNGGLGQFRDSPVRLARAITYLRGTTWQRVLIHPGVYQMCSPTRGRPPSQRF</sequence>
<dbReference type="InterPro" id="IPR038563">
    <property type="entry name" value="Endonuclease_7_sf"/>
</dbReference>
<evidence type="ECO:0000313" key="2">
    <source>
        <dbReference type="Proteomes" id="UP000198242"/>
    </source>
</evidence>
<keyword evidence="1" id="KW-0540">Nuclease</keyword>
<dbReference type="Gene3D" id="3.40.1800.10">
    <property type="entry name" value="His-Me finger endonucleases"/>
    <property type="match status" value="1"/>
</dbReference>
<gene>
    <name evidence="1" type="ORF">GA0074695_4588</name>
</gene>
<dbReference type="Pfam" id="PF02945">
    <property type="entry name" value="Endonuclease_7"/>
    <property type="match status" value="1"/>
</dbReference>
<dbReference type="Proteomes" id="UP000198242">
    <property type="component" value="Chromosome I"/>
</dbReference>
<organism evidence="1 2">
    <name type="scientific">Micromonospora viridifaciens</name>
    <dbReference type="NCBI Taxonomy" id="1881"/>
    <lineage>
        <taxon>Bacteria</taxon>
        <taxon>Bacillati</taxon>
        <taxon>Actinomycetota</taxon>
        <taxon>Actinomycetes</taxon>
        <taxon>Micromonosporales</taxon>
        <taxon>Micromonosporaceae</taxon>
        <taxon>Micromonospora</taxon>
    </lineage>
</organism>
<name>A0A1C4YRF0_MICVI</name>
<dbReference type="AlphaFoldDB" id="A0A1C4YRF0"/>
<accession>A0A1C4YRF0</accession>
<dbReference type="OrthoDB" id="581550at2"/>
<dbReference type="GO" id="GO:0004519">
    <property type="term" value="F:endonuclease activity"/>
    <property type="evidence" value="ECO:0007669"/>
    <property type="project" value="UniProtKB-KW"/>
</dbReference>
<reference evidence="2" key="1">
    <citation type="submission" date="2016-06" db="EMBL/GenBank/DDBJ databases">
        <authorList>
            <person name="Varghese N."/>
            <person name="Submissions Spin"/>
        </authorList>
    </citation>
    <scope>NUCLEOTIDE SEQUENCE [LARGE SCALE GENOMIC DNA]</scope>
    <source>
        <strain evidence="2">DSM 43909</strain>
    </source>
</reference>
<keyword evidence="1" id="KW-0378">Hydrolase</keyword>
<dbReference type="SUPFAM" id="SSF54060">
    <property type="entry name" value="His-Me finger endonucleases"/>
    <property type="match status" value="1"/>
</dbReference>
<evidence type="ECO:0000313" key="1">
    <source>
        <dbReference type="EMBL" id="SCF23224.1"/>
    </source>
</evidence>
<dbReference type="EMBL" id="LT607411">
    <property type="protein sequence ID" value="SCF23224.1"/>
    <property type="molecule type" value="Genomic_DNA"/>
</dbReference>